<organism evidence="11 12">
    <name type="scientific">Neotoma lepida</name>
    <name type="common">Desert woodrat</name>
    <dbReference type="NCBI Taxonomy" id="56216"/>
    <lineage>
        <taxon>Eukaryota</taxon>
        <taxon>Metazoa</taxon>
        <taxon>Chordata</taxon>
        <taxon>Craniata</taxon>
        <taxon>Vertebrata</taxon>
        <taxon>Euteleostomi</taxon>
        <taxon>Mammalia</taxon>
        <taxon>Eutheria</taxon>
        <taxon>Euarchontoglires</taxon>
        <taxon>Glires</taxon>
        <taxon>Rodentia</taxon>
        <taxon>Myomorpha</taxon>
        <taxon>Muroidea</taxon>
        <taxon>Cricetidae</taxon>
        <taxon>Neotominae</taxon>
        <taxon>Neotoma</taxon>
    </lineage>
</organism>
<evidence type="ECO:0000256" key="1">
    <source>
        <dbReference type="ARBA" id="ARBA00004435"/>
    </source>
</evidence>
<evidence type="ECO:0008006" key="13">
    <source>
        <dbReference type="Google" id="ProtNLM"/>
    </source>
</evidence>
<evidence type="ECO:0000256" key="7">
    <source>
        <dbReference type="ARBA" id="ARBA00022949"/>
    </source>
</evidence>
<keyword evidence="9 10" id="KW-0472">Membrane</keyword>
<evidence type="ECO:0000256" key="3">
    <source>
        <dbReference type="ARBA" id="ARBA00008295"/>
    </source>
</evidence>
<comment type="similarity">
    <text evidence="3">Belongs to the claudin family.</text>
</comment>
<evidence type="ECO:0000256" key="6">
    <source>
        <dbReference type="ARBA" id="ARBA00022692"/>
    </source>
</evidence>
<dbReference type="AlphaFoldDB" id="A0A1A6GV16"/>
<evidence type="ECO:0000313" key="12">
    <source>
        <dbReference type="Proteomes" id="UP000092124"/>
    </source>
</evidence>
<keyword evidence="6 10" id="KW-0812">Transmembrane</keyword>
<feature type="transmembrane region" description="Helical" evidence="10">
    <location>
        <begin position="124"/>
        <end position="146"/>
    </location>
</feature>
<accession>A0A1A6GV16</accession>
<evidence type="ECO:0000256" key="10">
    <source>
        <dbReference type="SAM" id="Phobius"/>
    </source>
</evidence>
<sequence>MQYKDHGYWVTSDQGPQVSQVLMVICIMECVCCCLCCWPAADGVHVLENTQLHLWLLQCTLGLHAESRVGCLALPWLGQLHAADAWRSPALWKAPAESELLSPSNSPAFLYPAGEQKVGLELEAASFSLAMLGWLVAIISCGLPLWRVIKVSEETSIWEGLWNFCEADGLKSLRCMTYNSSPVLPQDLEVSQVLVVICIIVTWLGLLLYMIGDERITCVSNMANEEKIMMAATVLFLGVGLLLLVSVSWVTHNVNLGITNPQILSQWKPEMGASLYLGWLSSLLLLLGGALLGVAHLCCSAPTNND</sequence>
<keyword evidence="4" id="KW-0796">Tight junction</keyword>
<gene>
    <name evidence="11" type="ORF">A6R68_02001</name>
</gene>
<evidence type="ECO:0000256" key="8">
    <source>
        <dbReference type="ARBA" id="ARBA00022989"/>
    </source>
</evidence>
<dbReference type="GO" id="GO:0005886">
    <property type="term" value="C:plasma membrane"/>
    <property type="evidence" value="ECO:0007669"/>
    <property type="project" value="UniProtKB-SubCell"/>
</dbReference>
<keyword evidence="12" id="KW-1185">Reference proteome</keyword>
<evidence type="ECO:0000313" key="11">
    <source>
        <dbReference type="EMBL" id="OBS69475.1"/>
    </source>
</evidence>
<keyword evidence="5" id="KW-1003">Cell membrane</keyword>
<feature type="transmembrane region" description="Helical" evidence="10">
    <location>
        <begin position="190"/>
        <end position="211"/>
    </location>
</feature>
<evidence type="ECO:0000256" key="9">
    <source>
        <dbReference type="ARBA" id="ARBA00023136"/>
    </source>
</evidence>
<dbReference type="Pfam" id="PF00822">
    <property type="entry name" value="PMP22_Claudin"/>
    <property type="match status" value="1"/>
</dbReference>
<feature type="transmembrane region" description="Helical" evidence="10">
    <location>
        <begin position="276"/>
        <end position="299"/>
    </location>
</feature>
<evidence type="ECO:0000256" key="4">
    <source>
        <dbReference type="ARBA" id="ARBA00022427"/>
    </source>
</evidence>
<protein>
    <recommendedName>
        <fullName evidence="13">Claudin</fullName>
    </recommendedName>
</protein>
<dbReference type="PRINTS" id="PR01077">
    <property type="entry name" value="CLAUDIN"/>
</dbReference>
<proteinExistence type="inferred from homology"/>
<reference evidence="11 12" key="1">
    <citation type="submission" date="2016-06" db="EMBL/GenBank/DDBJ databases">
        <title>The Draft Genome Sequence and Annotation of the Desert Woodrat Neotoma lepida.</title>
        <authorList>
            <person name="Campbell M."/>
            <person name="Oakeson K.F."/>
            <person name="Yandell M."/>
            <person name="Halpert J.R."/>
            <person name="Dearing D."/>
        </authorList>
    </citation>
    <scope>NUCLEOTIDE SEQUENCE [LARGE SCALE GENOMIC DNA]</scope>
    <source>
        <strain evidence="11">417</strain>
        <tissue evidence="11">Liver</tissue>
    </source>
</reference>
<dbReference type="EMBL" id="LZPO01068677">
    <property type="protein sequence ID" value="OBS69475.1"/>
    <property type="molecule type" value="Genomic_DNA"/>
</dbReference>
<comment type="caution">
    <text evidence="11">The sequence shown here is derived from an EMBL/GenBank/DDBJ whole genome shotgun (WGS) entry which is preliminary data.</text>
</comment>
<dbReference type="InterPro" id="IPR004031">
    <property type="entry name" value="PMP22/EMP/MP20/Claudin"/>
</dbReference>
<name>A0A1A6GV16_NEOLE</name>
<dbReference type="PANTHER" id="PTHR12002">
    <property type="entry name" value="CLAUDIN"/>
    <property type="match status" value="1"/>
</dbReference>
<keyword evidence="7" id="KW-0965">Cell junction</keyword>
<evidence type="ECO:0000256" key="2">
    <source>
        <dbReference type="ARBA" id="ARBA00004651"/>
    </source>
</evidence>
<keyword evidence="8 10" id="KW-1133">Transmembrane helix</keyword>
<dbReference type="OrthoDB" id="9631439at2759"/>
<dbReference type="STRING" id="56216.A0A1A6GV16"/>
<dbReference type="GO" id="GO:0005198">
    <property type="term" value="F:structural molecule activity"/>
    <property type="evidence" value="ECO:0007669"/>
    <property type="project" value="InterPro"/>
</dbReference>
<dbReference type="Gene3D" id="1.20.140.150">
    <property type="match status" value="1"/>
</dbReference>
<dbReference type="InterPro" id="IPR006187">
    <property type="entry name" value="Claudin"/>
</dbReference>
<evidence type="ECO:0000256" key="5">
    <source>
        <dbReference type="ARBA" id="ARBA00022475"/>
    </source>
</evidence>
<comment type="subcellular location">
    <subcellularLocation>
        <location evidence="1">Cell junction</location>
        <location evidence="1">Tight junction</location>
    </subcellularLocation>
    <subcellularLocation>
        <location evidence="2">Cell membrane</location>
        <topology evidence="2">Multi-pass membrane protein</topology>
    </subcellularLocation>
</comment>
<feature type="transmembrane region" description="Helical" evidence="10">
    <location>
        <begin position="232"/>
        <end position="251"/>
    </location>
</feature>
<dbReference type="GO" id="GO:0005923">
    <property type="term" value="C:bicellular tight junction"/>
    <property type="evidence" value="ECO:0007669"/>
    <property type="project" value="UniProtKB-SubCell"/>
</dbReference>
<dbReference type="Proteomes" id="UP000092124">
    <property type="component" value="Unassembled WGS sequence"/>
</dbReference>